<keyword evidence="1" id="KW-0812">Transmembrane</keyword>
<dbReference type="Proteomes" id="UP000316649">
    <property type="component" value="Unassembled WGS sequence"/>
</dbReference>
<dbReference type="RefSeq" id="WP_144358005.1">
    <property type="nucleotide sequence ID" value="NZ_VMNH01000005.1"/>
</dbReference>
<dbReference type="OrthoDB" id="3174166at2"/>
<proteinExistence type="predicted"/>
<name>A0A557SHI4_9GAMM</name>
<keyword evidence="1" id="KW-0472">Membrane</keyword>
<evidence type="ECO:0008006" key="4">
    <source>
        <dbReference type="Google" id="ProtNLM"/>
    </source>
</evidence>
<evidence type="ECO:0000256" key="1">
    <source>
        <dbReference type="SAM" id="Phobius"/>
    </source>
</evidence>
<protein>
    <recommendedName>
        <fullName evidence="4">Cxxc_20_cxxc protein</fullName>
    </recommendedName>
</protein>
<dbReference type="EMBL" id="VMNH01000005">
    <property type="protein sequence ID" value="TVO76876.1"/>
    <property type="molecule type" value="Genomic_DNA"/>
</dbReference>
<organism evidence="2 3">
    <name type="scientific">Sedimenticola selenatireducens</name>
    <dbReference type="NCBI Taxonomy" id="191960"/>
    <lineage>
        <taxon>Bacteria</taxon>
        <taxon>Pseudomonadati</taxon>
        <taxon>Pseudomonadota</taxon>
        <taxon>Gammaproteobacteria</taxon>
        <taxon>Chromatiales</taxon>
        <taxon>Sedimenticolaceae</taxon>
        <taxon>Sedimenticola</taxon>
    </lineage>
</organism>
<keyword evidence="1" id="KW-1133">Transmembrane helix</keyword>
<reference evidence="2 3" key="1">
    <citation type="submission" date="2019-07" db="EMBL/GenBank/DDBJ databases">
        <title>The pathways for chlorine oxyanion respiration interact through the shared metabolite chlorate.</title>
        <authorList>
            <person name="Barnum T.P."/>
            <person name="Cheng Y."/>
            <person name="Hill K.A."/>
            <person name="Lucas L.N."/>
            <person name="Carlson H.K."/>
            <person name="Coates J.D."/>
        </authorList>
    </citation>
    <scope>NUCLEOTIDE SEQUENCE [LARGE SCALE GENOMIC DNA]</scope>
    <source>
        <strain evidence="2 3">BK-1</strain>
    </source>
</reference>
<evidence type="ECO:0000313" key="2">
    <source>
        <dbReference type="EMBL" id="TVO76876.1"/>
    </source>
</evidence>
<dbReference type="AlphaFoldDB" id="A0A557SHI4"/>
<sequence>MNIYLCPSCKQTIKTKALNRSLVKHGFMDVTYTCPACGIRLRMTRAVYFLTLVFLAFCCVNLFSTYEVALYAMLPLLALFALFRSGHGFQIEASEN</sequence>
<keyword evidence="3" id="KW-1185">Reference proteome</keyword>
<comment type="caution">
    <text evidence="2">The sequence shown here is derived from an EMBL/GenBank/DDBJ whole genome shotgun (WGS) entry which is preliminary data.</text>
</comment>
<gene>
    <name evidence="2" type="ORF">FHP88_05470</name>
</gene>
<accession>A0A557SHI4</accession>
<feature type="transmembrane region" description="Helical" evidence="1">
    <location>
        <begin position="46"/>
        <end position="63"/>
    </location>
</feature>
<evidence type="ECO:0000313" key="3">
    <source>
        <dbReference type="Proteomes" id="UP000316649"/>
    </source>
</evidence>